<evidence type="ECO:0000256" key="6">
    <source>
        <dbReference type="SAM" id="Phobius"/>
    </source>
</evidence>
<proteinExistence type="inferred from homology"/>
<sequence>MKLVANITNYVFDGKFKCLSRFSLVGISNTIIDFIIFTIFQSLIGVNYTISQVLGYSFGVVNSFIFNKKWTFQGGKSNKKIYNELFQFIIVNIISLAITVIFMKLLVKDFRLNVYLAKILVTFMAQITNFIAYKLWIFN</sequence>
<evidence type="ECO:0000256" key="5">
    <source>
        <dbReference type="ARBA" id="ARBA00023136"/>
    </source>
</evidence>
<evidence type="ECO:0000256" key="3">
    <source>
        <dbReference type="ARBA" id="ARBA00022692"/>
    </source>
</evidence>
<keyword evidence="5 6" id="KW-0472">Membrane</keyword>
<evidence type="ECO:0000256" key="4">
    <source>
        <dbReference type="ARBA" id="ARBA00022989"/>
    </source>
</evidence>
<keyword evidence="3 6" id="KW-0812">Transmembrane</keyword>
<evidence type="ECO:0000256" key="2">
    <source>
        <dbReference type="ARBA" id="ARBA00009399"/>
    </source>
</evidence>
<evidence type="ECO:0000313" key="9">
    <source>
        <dbReference type="Proteomes" id="UP000244910"/>
    </source>
</evidence>
<comment type="similarity">
    <text evidence="2">Belongs to the GtrA family.</text>
</comment>
<dbReference type="PANTHER" id="PTHR38459:SF1">
    <property type="entry name" value="PROPHAGE BACTOPRENOL-LINKED GLUCOSE TRANSLOCASE HOMOLOG"/>
    <property type="match status" value="1"/>
</dbReference>
<dbReference type="AlphaFoldDB" id="A0A2U8DKX0"/>
<dbReference type="GO" id="GO:0005886">
    <property type="term" value="C:plasma membrane"/>
    <property type="evidence" value="ECO:0007669"/>
    <property type="project" value="TreeGrafter"/>
</dbReference>
<dbReference type="KEGG" id="cdrk:B9W14_01525"/>
<dbReference type="RefSeq" id="WP_032075764.1">
    <property type="nucleotide sequence ID" value="NZ_CP020953.1"/>
</dbReference>
<organism evidence="8 9">
    <name type="scientific">Clostridium drakei</name>
    <dbReference type="NCBI Taxonomy" id="332101"/>
    <lineage>
        <taxon>Bacteria</taxon>
        <taxon>Bacillati</taxon>
        <taxon>Bacillota</taxon>
        <taxon>Clostridia</taxon>
        <taxon>Eubacteriales</taxon>
        <taxon>Clostridiaceae</taxon>
        <taxon>Clostridium</taxon>
    </lineage>
</organism>
<dbReference type="InterPro" id="IPR007267">
    <property type="entry name" value="GtrA_DPMS_TM"/>
</dbReference>
<dbReference type="EMBL" id="CP020953">
    <property type="protein sequence ID" value="AWI03228.1"/>
    <property type="molecule type" value="Genomic_DNA"/>
</dbReference>
<keyword evidence="9" id="KW-1185">Reference proteome</keyword>
<feature type="transmembrane region" description="Helical" evidence="6">
    <location>
        <begin position="115"/>
        <end position="136"/>
    </location>
</feature>
<accession>A0A2U8DKX0</accession>
<name>A0A2U8DKX0_9CLOT</name>
<dbReference type="InterPro" id="IPR051401">
    <property type="entry name" value="GtrA_CellWall_Glycosyl"/>
</dbReference>
<feature type="transmembrane region" description="Helical" evidence="6">
    <location>
        <begin position="21"/>
        <end position="40"/>
    </location>
</feature>
<reference evidence="9" key="1">
    <citation type="submission" date="2017-04" db="EMBL/GenBank/DDBJ databases">
        <authorList>
            <person name="Song Y."/>
            <person name="Cho B.-K."/>
        </authorList>
    </citation>
    <scope>NUCLEOTIDE SEQUENCE [LARGE SCALE GENOMIC DNA]</scope>
    <source>
        <strain evidence="9">SL1</strain>
    </source>
</reference>
<dbReference type="PANTHER" id="PTHR38459">
    <property type="entry name" value="PROPHAGE BACTOPRENOL-LINKED GLUCOSE TRANSLOCASE HOMOLOG"/>
    <property type="match status" value="1"/>
</dbReference>
<protein>
    <submittedName>
        <fullName evidence="8">Teichoic acid glycosylation protein</fullName>
    </submittedName>
</protein>
<dbReference type="Pfam" id="PF04138">
    <property type="entry name" value="GtrA_DPMS_TM"/>
    <property type="match status" value="1"/>
</dbReference>
<dbReference type="GO" id="GO:0000271">
    <property type="term" value="P:polysaccharide biosynthetic process"/>
    <property type="evidence" value="ECO:0007669"/>
    <property type="project" value="InterPro"/>
</dbReference>
<evidence type="ECO:0000259" key="7">
    <source>
        <dbReference type="Pfam" id="PF04138"/>
    </source>
</evidence>
<evidence type="ECO:0000256" key="1">
    <source>
        <dbReference type="ARBA" id="ARBA00004141"/>
    </source>
</evidence>
<gene>
    <name evidence="8" type="ORF">B9W14_01525</name>
</gene>
<keyword evidence="4 6" id="KW-1133">Transmembrane helix</keyword>
<feature type="domain" description="GtrA/DPMS transmembrane" evidence="7">
    <location>
        <begin position="21"/>
        <end position="138"/>
    </location>
</feature>
<evidence type="ECO:0000313" key="8">
    <source>
        <dbReference type="EMBL" id="AWI03228.1"/>
    </source>
</evidence>
<dbReference type="Proteomes" id="UP000244910">
    <property type="component" value="Chromosome"/>
</dbReference>
<feature type="transmembrane region" description="Helical" evidence="6">
    <location>
        <begin position="85"/>
        <end position="103"/>
    </location>
</feature>
<comment type="subcellular location">
    <subcellularLocation>
        <location evidence="1">Membrane</location>
        <topology evidence="1">Multi-pass membrane protein</topology>
    </subcellularLocation>
</comment>
<dbReference type="OrthoDB" id="9812049at2"/>